<dbReference type="SUPFAM" id="SSF52954">
    <property type="entry name" value="Class II aaRS ABD-related"/>
    <property type="match status" value="1"/>
</dbReference>
<proteinExistence type="predicted"/>
<accession>A0AAU9SEK3</accession>
<keyword evidence="1" id="KW-0648">Protein biosynthesis</keyword>
<evidence type="ECO:0000259" key="2">
    <source>
        <dbReference type="Pfam" id="PF03129"/>
    </source>
</evidence>
<feature type="domain" description="Anticodon-binding" evidence="2">
    <location>
        <begin position="24"/>
        <end position="96"/>
    </location>
</feature>
<evidence type="ECO:0000313" key="3">
    <source>
        <dbReference type="EMBL" id="CAH2061358.1"/>
    </source>
</evidence>
<dbReference type="GO" id="GO:0005739">
    <property type="term" value="C:mitochondrion"/>
    <property type="evidence" value="ECO:0007669"/>
    <property type="project" value="TreeGrafter"/>
</dbReference>
<evidence type="ECO:0000313" key="4">
    <source>
        <dbReference type="Proteomes" id="UP000836841"/>
    </source>
</evidence>
<dbReference type="EMBL" id="OU466860">
    <property type="protein sequence ID" value="CAH2061358.1"/>
    <property type="molecule type" value="Genomic_DNA"/>
</dbReference>
<name>A0AAU9SEK3_THLAR</name>
<dbReference type="Pfam" id="PF03129">
    <property type="entry name" value="HGTP_anticodon"/>
    <property type="match status" value="1"/>
</dbReference>
<dbReference type="Gene3D" id="3.40.50.800">
    <property type="entry name" value="Anticodon-binding domain"/>
    <property type="match status" value="1"/>
</dbReference>
<dbReference type="Proteomes" id="UP000836841">
    <property type="component" value="Chromosome 4"/>
</dbReference>
<dbReference type="GO" id="GO:0009507">
    <property type="term" value="C:chloroplast"/>
    <property type="evidence" value="ECO:0007669"/>
    <property type="project" value="TreeGrafter"/>
</dbReference>
<dbReference type="InterPro" id="IPR036621">
    <property type="entry name" value="Anticodon-bd_dom_sf"/>
</dbReference>
<dbReference type="GO" id="GO:0006435">
    <property type="term" value="P:threonyl-tRNA aminoacylation"/>
    <property type="evidence" value="ECO:0007669"/>
    <property type="project" value="TreeGrafter"/>
</dbReference>
<dbReference type="PANTHER" id="PTHR11451:SF46">
    <property type="entry name" value="THREONINE--TRNA LIGASE"/>
    <property type="match status" value="1"/>
</dbReference>
<gene>
    <name evidence="3" type="ORF">TAV2_LOCUS13238</name>
</gene>
<organism evidence="3 4">
    <name type="scientific">Thlaspi arvense</name>
    <name type="common">Field penny-cress</name>
    <dbReference type="NCBI Taxonomy" id="13288"/>
    <lineage>
        <taxon>Eukaryota</taxon>
        <taxon>Viridiplantae</taxon>
        <taxon>Streptophyta</taxon>
        <taxon>Embryophyta</taxon>
        <taxon>Tracheophyta</taxon>
        <taxon>Spermatophyta</taxon>
        <taxon>Magnoliopsida</taxon>
        <taxon>eudicotyledons</taxon>
        <taxon>Gunneridae</taxon>
        <taxon>Pentapetalae</taxon>
        <taxon>rosids</taxon>
        <taxon>malvids</taxon>
        <taxon>Brassicales</taxon>
        <taxon>Brassicaceae</taxon>
        <taxon>Thlaspideae</taxon>
        <taxon>Thlaspi</taxon>
    </lineage>
</organism>
<protein>
    <recommendedName>
        <fullName evidence="2">Anticodon-binding domain-containing protein</fullName>
    </recommendedName>
</protein>
<dbReference type="PANTHER" id="PTHR11451">
    <property type="entry name" value="THREONINE-TRNA LIGASE"/>
    <property type="match status" value="1"/>
</dbReference>
<keyword evidence="4" id="KW-1185">Reference proteome</keyword>
<dbReference type="InterPro" id="IPR004154">
    <property type="entry name" value="Anticodon-bd"/>
</dbReference>
<dbReference type="AlphaFoldDB" id="A0AAU9SEK3"/>
<evidence type="ECO:0000256" key="1">
    <source>
        <dbReference type="ARBA" id="ARBA00022917"/>
    </source>
</evidence>
<reference evidence="3 4" key="1">
    <citation type="submission" date="2022-03" db="EMBL/GenBank/DDBJ databases">
        <authorList>
            <person name="Nunn A."/>
            <person name="Chopra R."/>
            <person name="Nunn A."/>
            <person name="Contreras Garrido A."/>
        </authorList>
    </citation>
    <scope>NUCLEOTIDE SEQUENCE [LARGE SCALE GENOMIC DNA]</scope>
</reference>
<sequence length="103" mass="11678">MKGVSSPPEDYVYFKFQVPVHKISVQKRIHEAGYYVDADITDRKIDKKVREAQIAQYNYILVVGESEAATGQVSVRIRDSAAHLVKNIDDLLEEFKPKTASSH</sequence>
<dbReference type="GO" id="GO:0004829">
    <property type="term" value="F:threonine-tRNA ligase activity"/>
    <property type="evidence" value="ECO:0007669"/>
    <property type="project" value="TreeGrafter"/>
</dbReference>